<dbReference type="PANTHER" id="PTHR33627">
    <property type="entry name" value="TRANSPOSASE"/>
    <property type="match status" value="1"/>
</dbReference>
<evidence type="ECO:0000313" key="4">
    <source>
        <dbReference type="Proteomes" id="UP001500630"/>
    </source>
</evidence>
<dbReference type="Pfam" id="PF13546">
    <property type="entry name" value="DDE_5"/>
    <property type="match status" value="1"/>
</dbReference>
<dbReference type="PANTHER" id="PTHR33627:SF1">
    <property type="entry name" value="TRANSPOSASE"/>
    <property type="match status" value="1"/>
</dbReference>
<feature type="region of interest" description="Disordered" evidence="1">
    <location>
        <begin position="13"/>
        <end position="40"/>
    </location>
</feature>
<dbReference type="InterPro" id="IPR038721">
    <property type="entry name" value="IS701-like_DDE_dom"/>
</dbReference>
<evidence type="ECO:0000256" key="1">
    <source>
        <dbReference type="SAM" id="MobiDB-lite"/>
    </source>
</evidence>
<feature type="region of interest" description="Disordered" evidence="1">
    <location>
        <begin position="413"/>
        <end position="469"/>
    </location>
</feature>
<accession>A0ABP6W1G3</accession>
<feature type="domain" description="Transposase IS701-like DDE" evidence="2">
    <location>
        <begin position="53"/>
        <end position="294"/>
    </location>
</feature>
<reference evidence="4" key="1">
    <citation type="journal article" date="2019" name="Int. J. Syst. Evol. Microbiol.">
        <title>The Global Catalogue of Microorganisms (GCM) 10K type strain sequencing project: providing services to taxonomists for standard genome sequencing and annotation.</title>
        <authorList>
            <consortium name="The Broad Institute Genomics Platform"/>
            <consortium name="The Broad Institute Genome Sequencing Center for Infectious Disease"/>
            <person name="Wu L."/>
            <person name="Ma J."/>
        </authorList>
    </citation>
    <scope>NUCLEOTIDE SEQUENCE [LARGE SCALE GENOMIC DNA]</scope>
    <source>
        <strain evidence="4">JCM 17326</strain>
    </source>
</reference>
<dbReference type="RefSeq" id="WP_345561123.1">
    <property type="nucleotide sequence ID" value="NZ_BAABDQ010000004.1"/>
</dbReference>
<proteinExistence type="predicted"/>
<keyword evidence="4" id="KW-1185">Reference proteome</keyword>
<dbReference type="InterPro" id="IPR039365">
    <property type="entry name" value="IS701-like"/>
</dbReference>
<dbReference type="Proteomes" id="UP001500630">
    <property type="component" value="Unassembled WGS sequence"/>
</dbReference>
<protein>
    <recommendedName>
        <fullName evidence="2">Transposase IS701-like DDE domain-containing protein</fullName>
    </recommendedName>
</protein>
<gene>
    <name evidence="3" type="ORF">GCM10022419_024200</name>
</gene>
<evidence type="ECO:0000259" key="2">
    <source>
        <dbReference type="Pfam" id="PF13546"/>
    </source>
</evidence>
<dbReference type="EMBL" id="BAABDQ010000004">
    <property type="protein sequence ID" value="GAA3543193.1"/>
    <property type="molecule type" value="Genomic_DNA"/>
</dbReference>
<name>A0ABP6W1G3_9ACTN</name>
<dbReference type="InterPro" id="IPR012337">
    <property type="entry name" value="RNaseH-like_sf"/>
</dbReference>
<evidence type="ECO:0000313" key="3">
    <source>
        <dbReference type="EMBL" id="GAA3543193.1"/>
    </source>
</evidence>
<dbReference type="SUPFAM" id="SSF53098">
    <property type="entry name" value="Ribonuclease H-like"/>
    <property type="match status" value="1"/>
</dbReference>
<organism evidence="3 4">
    <name type="scientific">Nonomuraea rosea</name>
    <dbReference type="NCBI Taxonomy" id="638574"/>
    <lineage>
        <taxon>Bacteria</taxon>
        <taxon>Bacillati</taxon>
        <taxon>Actinomycetota</taxon>
        <taxon>Actinomycetes</taxon>
        <taxon>Streptosporangiales</taxon>
        <taxon>Streptosporangiaceae</taxon>
        <taxon>Nonomuraea</taxon>
    </lineage>
</organism>
<comment type="caution">
    <text evidence="3">The sequence shown here is derived from an EMBL/GenBank/DDBJ whole genome shotgun (WGS) entry which is preliminary data.</text>
</comment>
<sequence>MIVVWALKREQSGRTFPPLPGGRDGPTARGRSRTGPVRGIPGAIRQPARLTSATQAIRDYVTALLQPRDRNKTLTALAEAEPGREGSLHRQVQRLQWFLSESAWDHEPINERRIALLTTNKDTAAHPGGVLLLDDSGNRKRGHATAYVSRQYIGSRAQIENGIVAVTTCWADERIYYPLHTLPYQPAATLPQGKRDPQFRTKGQLAGELVARAQTAGTDFRALVADCFYGPSESPHFIADLEAAAIPYVVAVKPNTPIRIDTGGTLTPAQRVRQAGWTSRSHPGRWRPVQRRFRDGHTEAWWAIELTLGRYGSERAHRLIVATASPATLPKIGTYYLVTNIPRRNRRGAAPPAPLGEIVRLYGLRGWIEQDYKQVKHELAGPTSKSAPDGPFNAIGPWSTWLSASAGCKTTIQTTSAANRRRPARGRPAGHSGCAGSAPTSPRCATSPAWPAPGLSTSASANSPPSPLP</sequence>